<keyword evidence="4" id="KW-1185">Reference proteome</keyword>
<dbReference type="GO" id="GO:0006310">
    <property type="term" value="P:DNA recombination"/>
    <property type="evidence" value="ECO:0007669"/>
    <property type="project" value="UniProtKB-KW"/>
</dbReference>
<dbReference type="EC" id="5.6.2.3" evidence="1"/>
<evidence type="ECO:0000256" key="1">
    <source>
        <dbReference type="RuleBase" id="RU363044"/>
    </source>
</evidence>
<feature type="domain" description="DNA helicase Pif1-like DEAD-box helicase" evidence="2">
    <location>
        <begin position="1"/>
        <end position="85"/>
    </location>
</feature>
<dbReference type="Proteomes" id="UP000309038">
    <property type="component" value="Unassembled WGS sequence"/>
</dbReference>
<keyword evidence="1" id="KW-0067">ATP-binding</keyword>
<dbReference type="GO" id="GO:0005524">
    <property type="term" value="F:ATP binding"/>
    <property type="evidence" value="ECO:0007669"/>
    <property type="project" value="UniProtKB-KW"/>
</dbReference>
<name>A0A4S4KS69_9APHY</name>
<evidence type="ECO:0000313" key="3">
    <source>
        <dbReference type="EMBL" id="THH01502.1"/>
    </source>
</evidence>
<dbReference type="PANTHER" id="PTHR47642">
    <property type="entry name" value="ATP-DEPENDENT DNA HELICASE"/>
    <property type="match status" value="1"/>
</dbReference>
<dbReference type="InterPro" id="IPR010285">
    <property type="entry name" value="DNA_helicase_pif1-like_DEAD"/>
</dbReference>
<sequence length="161" mass="18184">MLSDEQQFVLDMVKQKRNVFFTGSAGTGKSTLLKEIIGWCTKEAKGNTTKFAVTASTGIAGVNIGGSTLHSWAGIGLGKEPVKQLLDVMWRQYWIMKDKEKERRRRLGIPEELADEDNSDEHREEALTVVGRWKLVETLIVDESVYMERLSGTYSTRATRE</sequence>
<dbReference type="PANTHER" id="PTHR47642:SF5">
    <property type="entry name" value="ATP-DEPENDENT DNA HELICASE"/>
    <property type="match status" value="1"/>
</dbReference>
<dbReference type="AlphaFoldDB" id="A0A4S4KS69"/>
<dbReference type="GO" id="GO:0006281">
    <property type="term" value="P:DNA repair"/>
    <property type="evidence" value="ECO:0007669"/>
    <property type="project" value="UniProtKB-KW"/>
</dbReference>
<dbReference type="InterPro" id="IPR051055">
    <property type="entry name" value="PIF1_helicase"/>
</dbReference>
<dbReference type="EMBL" id="SGPJ01000022">
    <property type="protein sequence ID" value="THH01502.1"/>
    <property type="molecule type" value="Genomic_DNA"/>
</dbReference>
<gene>
    <name evidence="3" type="ORF">EW026_g1182</name>
</gene>
<keyword evidence="1" id="KW-0378">Hydrolase</keyword>
<protein>
    <recommendedName>
        <fullName evidence="1">ATP-dependent DNA helicase</fullName>
        <ecNumber evidence="1">5.6.2.3</ecNumber>
    </recommendedName>
</protein>
<dbReference type="SUPFAM" id="SSF52540">
    <property type="entry name" value="P-loop containing nucleoside triphosphate hydrolases"/>
    <property type="match status" value="1"/>
</dbReference>
<keyword evidence="1" id="KW-0347">Helicase</keyword>
<keyword evidence="1" id="KW-0227">DNA damage</keyword>
<evidence type="ECO:0000259" key="2">
    <source>
        <dbReference type="Pfam" id="PF05970"/>
    </source>
</evidence>
<comment type="caution">
    <text evidence="3">The sequence shown here is derived from an EMBL/GenBank/DDBJ whole genome shotgun (WGS) entry which is preliminary data.</text>
</comment>
<reference evidence="3 4" key="1">
    <citation type="submission" date="2019-02" db="EMBL/GenBank/DDBJ databases">
        <title>Genome sequencing of the rare red list fungi Phlebia centrifuga.</title>
        <authorList>
            <person name="Buettner E."/>
            <person name="Kellner H."/>
        </authorList>
    </citation>
    <scope>NUCLEOTIDE SEQUENCE [LARGE SCALE GENOMIC DNA]</scope>
    <source>
        <strain evidence="3 4">DSM 108282</strain>
    </source>
</reference>
<comment type="similarity">
    <text evidence="1">Belongs to the helicase family.</text>
</comment>
<dbReference type="Gene3D" id="3.40.50.300">
    <property type="entry name" value="P-loop containing nucleotide triphosphate hydrolases"/>
    <property type="match status" value="1"/>
</dbReference>
<accession>A0A4S4KS69</accession>
<dbReference type="Pfam" id="PF05970">
    <property type="entry name" value="PIF1"/>
    <property type="match status" value="1"/>
</dbReference>
<keyword evidence="1" id="KW-0233">DNA recombination</keyword>
<comment type="catalytic activity">
    <reaction evidence="1">
        <text>ATP + H2O = ADP + phosphate + H(+)</text>
        <dbReference type="Rhea" id="RHEA:13065"/>
        <dbReference type="ChEBI" id="CHEBI:15377"/>
        <dbReference type="ChEBI" id="CHEBI:15378"/>
        <dbReference type="ChEBI" id="CHEBI:30616"/>
        <dbReference type="ChEBI" id="CHEBI:43474"/>
        <dbReference type="ChEBI" id="CHEBI:456216"/>
        <dbReference type="EC" id="5.6.2.3"/>
    </reaction>
</comment>
<dbReference type="GO" id="GO:0043139">
    <property type="term" value="F:5'-3' DNA helicase activity"/>
    <property type="evidence" value="ECO:0007669"/>
    <property type="project" value="UniProtKB-EC"/>
</dbReference>
<keyword evidence="1" id="KW-0547">Nucleotide-binding</keyword>
<proteinExistence type="inferred from homology"/>
<evidence type="ECO:0000313" key="4">
    <source>
        <dbReference type="Proteomes" id="UP000309038"/>
    </source>
</evidence>
<keyword evidence="1" id="KW-0234">DNA repair</keyword>
<dbReference type="InterPro" id="IPR027417">
    <property type="entry name" value="P-loop_NTPase"/>
</dbReference>
<dbReference type="GO" id="GO:0000723">
    <property type="term" value="P:telomere maintenance"/>
    <property type="evidence" value="ECO:0007669"/>
    <property type="project" value="InterPro"/>
</dbReference>
<dbReference type="GO" id="GO:0016887">
    <property type="term" value="F:ATP hydrolysis activity"/>
    <property type="evidence" value="ECO:0007669"/>
    <property type="project" value="RHEA"/>
</dbReference>
<comment type="cofactor">
    <cofactor evidence="1">
        <name>Mg(2+)</name>
        <dbReference type="ChEBI" id="CHEBI:18420"/>
    </cofactor>
</comment>
<organism evidence="3 4">
    <name type="scientific">Hermanssonia centrifuga</name>
    <dbReference type="NCBI Taxonomy" id="98765"/>
    <lineage>
        <taxon>Eukaryota</taxon>
        <taxon>Fungi</taxon>
        <taxon>Dikarya</taxon>
        <taxon>Basidiomycota</taxon>
        <taxon>Agaricomycotina</taxon>
        <taxon>Agaricomycetes</taxon>
        <taxon>Polyporales</taxon>
        <taxon>Meruliaceae</taxon>
        <taxon>Hermanssonia</taxon>
    </lineage>
</organism>